<dbReference type="Gene3D" id="3.30.710.10">
    <property type="entry name" value="Potassium Channel Kv1.1, Chain A"/>
    <property type="match status" value="1"/>
</dbReference>
<organism evidence="2">
    <name type="scientific">Magallana gigas</name>
    <name type="common">Pacific oyster</name>
    <name type="synonym">Crassostrea gigas</name>
    <dbReference type="NCBI Taxonomy" id="29159"/>
    <lineage>
        <taxon>Eukaryota</taxon>
        <taxon>Metazoa</taxon>
        <taxon>Spiralia</taxon>
        <taxon>Lophotrochozoa</taxon>
        <taxon>Mollusca</taxon>
        <taxon>Bivalvia</taxon>
        <taxon>Autobranchia</taxon>
        <taxon>Pteriomorphia</taxon>
        <taxon>Ostreida</taxon>
        <taxon>Ostreoidea</taxon>
        <taxon>Ostreidae</taxon>
        <taxon>Magallana</taxon>
    </lineage>
</organism>
<sequence>MFLELCSNLSKPSSILACIVSNCKHRPSGKNYDFFLDRNPKHYGFILDYLRNNCKIIPSAFPRDVSTLKEIRNEPNFLDLEEPSSTPEMNGVF</sequence>
<evidence type="ECO:0000259" key="1">
    <source>
        <dbReference type="Pfam" id="PF02214"/>
    </source>
</evidence>
<dbReference type="SUPFAM" id="SSF54695">
    <property type="entry name" value="POZ domain"/>
    <property type="match status" value="1"/>
</dbReference>
<dbReference type="GO" id="GO:0051260">
    <property type="term" value="P:protein homooligomerization"/>
    <property type="evidence" value="ECO:0007669"/>
    <property type="project" value="InterPro"/>
</dbReference>
<gene>
    <name evidence="2" type="ORF">CGI_10017154</name>
</gene>
<dbReference type="Pfam" id="PF02214">
    <property type="entry name" value="BTB_2"/>
    <property type="match status" value="1"/>
</dbReference>
<dbReference type="HOGENOM" id="CLU_2401790_0_0_1"/>
<proteinExistence type="predicted"/>
<dbReference type="EMBL" id="JH817369">
    <property type="protein sequence ID" value="EKC32745.1"/>
    <property type="molecule type" value="Genomic_DNA"/>
</dbReference>
<dbReference type="InterPro" id="IPR011333">
    <property type="entry name" value="SKP1/BTB/POZ_sf"/>
</dbReference>
<reference evidence="2" key="1">
    <citation type="journal article" date="2012" name="Nature">
        <title>The oyster genome reveals stress adaptation and complexity of shell formation.</title>
        <authorList>
            <person name="Zhang G."/>
            <person name="Fang X."/>
            <person name="Guo X."/>
            <person name="Li L."/>
            <person name="Luo R."/>
            <person name="Xu F."/>
            <person name="Yang P."/>
            <person name="Zhang L."/>
            <person name="Wang X."/>
            <person name="Qi H."/>
            <person name="Xiong Z."/>
            <person name="Que H."/>
            <person name="Xie Y."/>
            <person name="Holland P.W."/>
            <person name="Paps J."/>
            <person name="Zhu Y."/>
            <person name="Wu F."/>
            <person name="Chen Y."/>
            <person name="Wang J."/>
            <person name="Peng C."/>
            <person name="Meng J."/>
            <person name="Yang L."/>
            <person name="Liu J."/>
            <person name="Wen B."/>
            <person name="Zhang N."/>
            <person name="Huang Z."/>
            <person name="Zhu Q."/>
            <person name="Feng Y."/>
            <person name="Mount A."/>
            <person name="Hedgecock D."/>
            <person name="Xu Z."/>
            <person name="Liu Y."/>
            <person name="Domazet-Loso T."/>
            <person name="Du Y."/>
            <person name="Sun X."/>
            <person name="Zhang S."/>
            <person name="Liu B."/>
            <person name="Cheng P."/>
            <person name="Jiang X."/>
            <person name="Li J."/>
            <person name="Fan D."/>
            <person name="Wang W."/>
            <person name="Fu W."/>
            <person name="Wang T."/>
            <person name="Wang B."/>
            <person name="Zhang J."/>
            <person name="Peng Z."/>
            <person name="Li Y."/>
            <person name="Li N."/>
            <person name="Wang J."/>
            <person name="Chen M."/>
            <person name="He Y."/>
            <person name="Tan F."/>
            <person name="Song X."/>
            <person name="Zheng Q."/>
            <person name="Huang R."/>
            <person name="Yang H."/>
            <person name="Du X."/>
            <person name="Chen L."/>
            <person name="Yang M."/>
            <person name="Gaffney P.M."/>
            <person name="Wang S."/>
            <person name="Luo L."/>
            <person name="She Z."/>
            <person name="Ming Y."/>
            <person name="Huang W."/>
            <person name="Zhang S."/>
            <person name="Huang B."/>
            <person name="Zhang Y."/>
            <person name="Qu T."/>
            <person name="Ni P."/>
            <person name="Miao G."/>
            <person name="Wang J."/>
            <person name="Wang Q."/>
            <person name="Steinberg C.E."/>
            <person name="Wang H."/>
            <person name="Li N."/>
            <person name="Qian L."/>
            <person name="Zhang G."/>
            <person name="Li Y."/>
            <person name="Yang H."/>
            <person name="Liu X."/>
            <person name="Wang J."/>
            <person name="Yin Y."/>
            <person name="Wang J."/>
        </authorList>
    </citation>
    <scope>NUCLEOTIDE SEQUENCE [LARGE SCALE GENOMIC DNA]</scope>
    <source>
        <strain evidence="2">05x7-T-G4-1.051#20</strain>
    </source>
</reference>
<dbReference type="InterPro" id="IPR003131">
    <property type="entry name" value="T1-type_BTB"/>
</dbReference>
<accession>K1QUW6</accession>
<name>K1QUW6_MAGGI</name>
<protein>
    <recommendedName>
        <fullName evidence="1">Potassium channel tetramerisation-type BTB domain-containing protein</fullName>
    </recommendedName>
</protein>
<dbReference type="InParanoid" id="K1QUW6"/>
<evidence type="ECO:0000313" key="2">
    <source>
        <dbReference type="EMBL" id="EKC32745.1"/>
    </source>
</evidence>
<feature type="domain" description="Potassium channel tetramerisation-type BTB" evidence="1">
    <location>
        <begin position="8"/>
        <end position="82"/>
    </location>
</feature>
<dbReference type="AlphaFoldDB" id="K1QUW6"/>